<gene>
    <name evidence="1" type="ORF">QQZ08_011983</name>
</gene>
<reference evidence="1 2" key="1">
    <citation type="journal article" date="2025" name="Microbiol. Resour. Announc.">
        <title>Draft genome sequences for Neonectria magnoliae and Neonectria punicea, canker pathogens of Liriodendron tulipifera and Acer saccharum in West Virginia.</title>
        <authorList>
            <person name="Petronek H.M."/>
            <person name="Kasson M.T."/>
            <person name="Metheny A.M."/>
            <person name="Stauder C.M."/>
            <person name="Lovett B."/>
            <person name="Lynch S.C."/>
            <person name="Garnas J.R."/>
            <person name="Kasson L.R."/>
            <person name="Stajich J.E."/>
        </authorList>
    </citation>
    <scope>NUCLEOTIDE SEQUENCE [LARGE SCALE GENOMIC DNA]</scope>
    <source>
        <strain evidence="1 2">NRRL 64651</strain>
    </source>
</reference>
<dbReference type="Proteomes" id="UP001498421">
    <property type="component" value="Unassembled WGS sequence"/>
</dbReference>
<evidence type="ECO:0000313" key="2">
    <source>
        <dbReference type="Proteomes" id="UP001498421"/>
    </source>
</evidence>
<dbReference type="EMBL" id="JAZAVK010000207">
    <property type="protein sequence ID" value="KAK7416457.1"/>
    <property type="molecule type" value="Genomic_DNA"/>
</dbReference>
<keyword evidence="2" id="KW-1185">Reference proteome</keyword>
<sequence length="539" mass="60186">MVAAANSKRQYGYRFKKWKMMKYNSADKMGTPRNSAKIDELPNEDMINDFLKNVVSPDLHVQRYRSRPLFLDVPSGSANYNEAAYHAPSNASGTPAASDVDAEMSFVDEDTDSEDDVSSPGSPAVSIRYPWEVDDEVKKLVADFCAAMSDEENAFDLYSDLLGSLASSSESSASAKNLVIISFARVAQQPKNAKIARELLTRHREQVQQSGSDRPFVFSMLDANMEEQEQKDENLGKDAINRRICESIRKVLVDDTTLGDIPHNYSAIDLVTYDLLSSGLEVYEKTPAVADGPPPTLSLEDLLYQYVYKQPFAETIRYGESSPLRVCITWCARQLQLNHKIPSEVASIPRNNAQGQWCDNVHLFCTLWHAMLMSVQNDTPPPWYGPCESALGISPSELLVTVCWMLGAETKSAPDSRNDILQRANAVAKSMARLEEPELWIKFLGMFTWMNKLVEPDDEDKAFEAVILQHTRRYISATLNVPLPFPADEPHPPSLPFPVDESLPPSLDFFAELDSFTIGSDYGSNIFLDGLGSLYAMEL</sequence>
<accession>A0ABR1H5T0</accession>
<proteinExistence type="predicted"/>
<name>A0ABR1H5T0_9HYPO</name>
<comment type="caution">
    <text evidence="1">The sequence shown here is derived from an EMBL/GenBank/DDBJ whole genome shotgun (WGS) entry which is preliminary data.</text>
</comment>
<organism evidence="1 2">
    <name type="scientific">Neonectria magnoliae</name>
    <dbReference type="NCBI Taxonomy" id="2732573"/>
    <lineage>
        <taxon>Eukaryota</taxon>
        <taxon>Fungi</taxon>
        <taxon>Dikarya</taxon>
        <taxon>Ascomycota</taxon>
        <taxon>Pezizomycotina</taxon>
        <taxon>Sordariomycetes</taxon>
        <taxon>Hypocreomycetidae</taxon>
        <taxon>Hypocreales</taxon>
        <taxon>Nectriaceae</taxon>
        <taxon>Neonectria</taxon>
    </lineage>
</organism>
<evidence type="ECO:0000313" key="1">
    <source>
        <dbReference type="EMBL" id="KAK7416457.1"/>
    </source>
</evidence>
<protein>
    <submittedName>
        <fullName evidence="1">Uncharacterized protein</fullName>
    </submittedName>
</protein>